<organism evidence="1 2">
    <name type="scientific">Pseudothauera rhizosphaerae</name>
    <dbReference type="NCBI Taxonomy" id="2565932"/>
    <lineage>
        <taxon>Bacteria</taxon>
        <taxon>Pseudomonadati</taxon>
        <taxon>Pseudomonadota</taxon>
        <taxon>Betaproteobacteria</taxon>
        <taxon>Rhodocyclales</taxon>
        <taxon>Zoogloeaceae</taxon>
        <taxon>Pseudothauera</taxon>
    </lineage>
</organism>
<dbReference type="AlphaFoldDB" id="A0A4S4APW9"/>
<evidence type="ECO:0000313" key="1">
    <source>
        <dbReference type="EMBL" id="THF61766.1"/>
    </source>
</evidence>
<reference evidence="1 2" key="1">
    <citation type="submission" date="2019-04" db="EMBL/GenBank/DDBJ databases">
        <title>Azoarcus rhizosphaerae sp. nov. isolated from rhizosphere of Ficus religiosa.</title>
        <authorList>
            <person name="Lin S.-Y."/>
            <person name="Hameed A."/>
            <person name="Hsu Y.-H."/>
            <person name="Young C.-C."/>
        </authorList>
    </citation>
    <scope>NUCLEOTIDE SEQUENCE [LARGE SCALE GENOMIC DNA]</scope>
    <source>
        <strain evidence="1 2">CC-YHH848</strain>
    </source>
</reference>
<proteinExistence type="predicted"/>
<name>A0A4S4APW9_9RHOO</name>
<dbReference type="OrthoDB" id="5608857at2"/>
<gene>
    <name evidence="1" type="ORF">E6O51_09990</name>
</gene>
<dbReference type="Proteomes" id="UP000307956">
    <property type="component" value="Unassembled WGS sequence"/>
</dbReference>
<keyword evidence="2" id="KW-1185">Reference proteome</keyword>
<evidence type="ECO:0000313" key="2">
    <source>
        <dbReference type="Proteomes" id="UP000307956"/>
    </source>
</evidence>
<dbReference type="EMBL" id="SSOD01000006">
    <property type="protein sequence ID" value="THF61766.1"/>
    <property type="molecule type" value="Genomic_DNA"/>
</dbReference>
<accession>A0A4S4APW9</accession>
<sequence length="159" mass="18134">MVVPMARGERGSVYLGLIFLVAILGTGLAAVGPLVQVSMQREREADLLSIGDEFRRAILTYYESSPGGNKRYPRTLEDLLEDRRHPVMRRHLRRIHRDPWSGEPRWGLVEAEDGGFKGVYSLAELTPLKHAGFPSRYEAFAQASRYSDWRFEYAPPSLR</sequence>
<comment type="caution">
    <text evidence="1">The sequence shown here is derived from an EMBL/GenBank/DDBJ whole genome shotgun (WGS) entry which is preliminary data.</text>
</comment>
<protein>
    <submittedName>
        <fullName evidence="1">Type II secretion system protein</fullName>
    </submittedName>
</protein>